<keyword evidence="6" id="KW-0227">DNA damage</keyword>
<feature type="coiled-coil region" evidence="12">
    <location>
        <begin position="411"/>
        <end position="438"/>
    </location>
</feature>
<proteinExistence type="inferred from homology"/>
<comment type="subcellular location">
    <subcellularLocation>
        <location evidence="2">Chromosome</location>
    </subcellularLocation>
    <subcellularLocation>
        <location evidence="1">Nucleus</location>
    </subcellularLocation>
</comment>
<feature type="coiled-coil region" evidence="12">
    <location>
        <begin position="231"/>
        <end position="353"/>
    </location>
</feature>
<evidence type="ECO:0000256" key="3">
    <source>
        <dbReference type="ARBA" id="ARBA00006793"/>
    </source>
</evidence>
<evidence type="ECO:0000256" key="4">
    <source>
        <dbReference type="ARBA" id="ARBA00022454"/>
    </source>
</evidence>
<reference evidence="15" key="1">
    <citation type="submission" date="2014-03" db="EMBL/GenBank/DDBJ databases">
        <authorList>
            <person name="Casaregola S."/>
        </authorList>
    </citation>
    <scope>NUCLEOTIDE SEQUENCE [LARGE SCALE GENOMIC DNA]</scope>
    <source>
        <strain evidence="15">CLIB 918</strain>
    </source>
</reference>
<evidence type="ECO:0000256" key="13">
    <source>
        <dbReference type="SAM" id="MobiDB-lite"/>
    </source>
</evidence>
<evidence type="ECO:0000313" key="16">
    <source>
        <dbReference type="Proteomes" id="UP000242525"/>
    </source>
</evidence>
<evidence type="ECO:0000256" key="11">
    <source>
        <dbReference type="ARBA" id="ARBA00023242"/>
    </source>
</evidence>
<comment type="caution">
    <text evidence="15">The sequence shown here is derived from an EMBL/GenBank/DDBJ whole genome shotgun (WGS) entry which is preliminary data.</text>
</comment>
<dbReference type="EMBL" id="CCBN010000017">
    <property type="protein sequence ID" value="CDO56944.1"/>
    <property type="molecule type" value="Genomic_DNA"/>
</dbReference>
<evidence type="ECO:0000256" key="12">
    <source>
        <dbReference type="SAM" id="Coils"/>
    </source>
</evidence>
<dbReference type="AlphaFoldDB" id="A0A0J9XHA9"/>
<dbReference type="Pfam" id="PF13476">
    <property type="entry name" value="AAA_23"/>
    <property type="match status" value="1"/>
</dbReference>
<dbReference type="SUPFAM" id="SSF52540">
    <property type="entry name" value="P-loop containing nucleoside triphosphate hydrolases"/>
    <property type="match status" value="1"/>
</dbReference>
<dbReference type="STRING" id="1173061.A0A0J9XHA9"/>
<evidence type="ECO:0000259" key="14">
    <source>
        <dbReference type="Pfam" id="PF13476"/>
    </source>
</evidence>
<dbReference type="GO" id="GO:0030915">
    <property type="term" value="C:Smc5-Smc6 complex"/>
    <property type="evidence" value="ECO:0007669"/>
    <property type="project" value="TreeGrafter"/>
</dbReference>
<keyword evidence="10" id="KW-0234">DNA repair</keyword>
<dbReference type="InterPro" id="IPR036277">
    <property type="entry name" value="SMC_hinge_sf"/>
</dbReference>
<dbReference type="GO" id="GO:0016887">
    <property type="term" value="F:ATP hydrolysis activity"/>
    <property type="evidence" value="ECO:0007669"/>
    <property type="project" value="InterPro"/>
</dbReference>
<dbReference type="SUPFAM" id="SSF75553">
    <property type="entry name" value="Smc hinge domain"/>
    <property type="match status" value="1"/>
</dbReference>
<evidence type="ECO:0000313" key="15">
    <source>
        <dbReference type="EMBL" id="CDO56944.1"/>
    </source>
</evidence>
<feature type="region of interest" description="Disordered" evidence="13">
    <location>
        <begin position="984"/>
        <end position="1003"/>
    </location>
</feature>
<protein>
    <submittedName>
        <fullName evidence="15">Similar to Saccharomyces cerevisiae YLR383W SMC6 Protein involved in structural maintenance of chromosomes</fullName>
    </submittedName>
</protein>
<keyword evidence="11" id="KW-0539">Nucleus</keyword>
<dbReference type="GO" id="GO:0003684">
    <property type="term" value="F:damaged DNA binding"/>
    <property type="evidence" value="ECO:0007669"/>
    <property type="project" value="TreeGrafter"/>
</dbReference>
<dbReference type="PANTHER" id="PTHR19306">
    <property type="entry name" value="STRUCTURAL MAINTENANCE OF CHROMOSOMES 5,6 SMC5, SMC6"/>
    <property type="match status" value="1"/>
</dbReference>
<dbReference type="OrthoDB" id="10265785at2759"/>
<evidence type="ECO:0000256" key="9">
    <source>
        <dbReference type="ARBA" id="ARBA00023172"/>
    </source>
</evidence>
<keyword evidence="16" id="KW-1185">Reference proteome</keyword>
<name>A0A0J9XHA9_GEOCN</name>
<dbReference type="GO" id="GO:0003697">
    <property type="term" value="F:single-stranded DNA binding"/>
    <property type="evidence" value="ECO:0007669"/>
    <property type="project" value="TreeGrafter"/>
</dbReference>
<feature type="coiled-coil region" evidence="12">
    <location>
        <begin position="741"/>
        <end position="845"/>
    </location>
</feature>
<dbReference type="GO" id="GO:0005634">
    <property type="term" value="C:nucleus"/>
    <property type="evidence" value="ECO:0007669"/>
    <property type="project" value="UniProtKB-SubCell"/>
</dbReference>
<dbReference type="GO" id="GO:0035861">
    <property type="term" value="C:site of double-strand break"/>
    <property type="evidence" value="ECO:0007669"/>
    <property type="project" value="TreeGrafter"/>
</dbReference>
<gene>
    <name evidence="15" type="ORF">BN980_GECA17s02419g</name>
</gene>
<evidence type="ECO:0000256" key="8">
    <source>
        <dbReference type="ARBA" id="ARBA00023054"/>
    </source>
</evidence>
<evidence type="ECO:0000256" key="1">
    <source>
        <dbReference type="ARBA" id="ARBA00004123"/>
    </source>
</evidence>
<sequence>MAIDKRRERSSSVGSDSEIENDLDISVVKKRQRVDDGSGMLTEPTMKGGYIKKVKLINFMCHSNFSIELGPKINFIVGHNGSGKSAILTAIAICLGGKASQTQRASRLSSFIKDGSTFSIITVHISNNENDPYDYESFGDEIIVERTISKTGSSYKIKNAQNKTVSTKRDVLEKILLHYEIVIDNPMSILTQDAARSFLTSTTPSKIYQYLSEGIQHETWKLKNSATMMDNNDTEKSIISLRGKLEKLLEEKNNKEKEYKIRQSQESSALNLRNLKGKLAWKHVSNFEANLANAENELESEKKKLQECIARQQKLESSDATFEGERNHLSEQLNKAKLEAADIRAELARKASEKSEVLSRYQEAERTQVDIKNQVKSSTQNISRVKQAYDEEKARLSGGYNEERKNEVKKLEESESLLKAVSEKLTRNEAQIDELSSKLSAISPEEERIQTEIRMYDREISDLKKGIDEIHQIQNNKLAAFGENTMAVVAAINKIAPRFKSKPIGPIGQYVTLKDPKWRFILNRQLQGSLTAFIVENAEDRKLILKIFEQYRTSYPIIISKKDLFDYESSLPDKQYTTVLDVLDISDEHVKRVLIDQNKIESTILVENRREAEHLMYNRPHNVTQCYAMTKGSDGCIIGGNDRNASGSTPIFGIMKSYMEISSGQADNTSVLQDRLADAHRARKSAGDSQSSLMTHKHSLRKELETRQRAVEVYRNKLVKLRSDIRKSKDILNEEIDDSRLTALESELEELELSKSQYEQQLTDSMIMLEDIDAEIKAVGKLAREVQTQFERKQTDVRAIEDKISSLENERARKREYISEAKAEEQKHKAEITKYEASIVDMKREISSGLEKATKFIKERPEFGPEETFETLLHQFKEAQAKLQEMQRYQSKSLAEITREYQIAQTNFHEGEKQYKRAKAIINHLKMLQNTHESNYQHFLNVATMSIYQEFTRILRERSFEGKLNINHNKKIVELSAAPKNEYLADRNNDKAKGTAGRDTKTLSGGEKSFSQIAFLLSVWKVINSRIRGLDEFDVFMDEVNRKVSMKLMIKAIKSSNNSQTIFITPNNMADMNVQDDDVKINLMADAR</sequence>
<evidence type="ECO:0000256" key="7">
    <source>
        <dbReference type="ARBA" id="ARBA00022840"/>
    </source>
</evidence>
<dbReference type="Gene3D" id="3.40.50.300">
    <property type="entry name" value="P-loop containing nucleotide triphosphate hydrolases"/>
    <property type="match status" value="2"/>
</dbReference>
<comment type="similarity">
    <text evidence="3">Belongs to the SMC family. SMC6 subfamily.</text>
</comment>
<evidence type="ECO:0000256" key="2">
    <source>
        <dbReference type="ARBA" id="ARBA00004286"/>
    </source>
</evidence>
<keyword evidence="4" id="KW-0158">Chromosome</keyword>
<evidence type="ECO:0000256" key="6">
    <source>
        <dbReference type="ARBA" id="ARBA00022763"/>
    </source>
</evidence>
<feature type="domain" description="Rad50/SbcC-type AAA" evidence="14">
    <location>
        <begin position="53"/>
        <end position="310"/>
    </location>
</feature>
<dbReference type="GO" id="GO:0000724">
    <property type="term" value="P:double-strand break repair via homologous recombination"/>
    <property type="evidence" value="ECO:0007669"/>
    <property type="project" value="TreeGrafter"/>
</dbReference>
<dbReference type="GO" id="GO:0051276">
    <property type="term" value="P:chromosome organization"/>
    <property type="evidence" value="ECO:0007669"/>
    <property type="project" value="InterPro"/>
</dbReference>
<keyword evidence="7" id="KW-0067">ATP-binding</keyword>
<dbReference type="GO" id="GO:0005524">
    <property type="term" value="F:ATP binding"/>
    <property type="evidence" value="ECO:0007669"/>
    <property type="project" value="UniProtKB-KW"/>
</dbReference>
<keyword evidence="9" id="KW-0233">DNA recombination</keyword>
<dbReference type="Proteomes" id="UP000242525">
    <property type="component" value="Unassembled WGS sequence"/>
</dbReference>
<feature type="compositionally biased region" description="Basic and acidic residues" evidence="13">
    <location>
        <begin position="984"/>
        <end position="1001"/>
    </location>
</feature>
<accession>A0A0J9XHA9</accession>
<keyword evidence="5" id="KW-0547">Nucleotide-binding</keyword>
<evidence type="ECO:0000256" key="10">
    <source>
        <dbReference type="ARBA" id="ARBA00023204"/>
    </source>
</evidence>
<dbReference type="InterPro" id="IPR038729">
    <property type="entry name" value="Rad50/SbcC_AAA"/>
</dbReference>
<keyword evidence="8 12" id="KW-0175">Coiled coil</keyword>
<organism evidence="15 16">
    <name type="scientific">Geotrichum candidum</name>
    <name type="common">Oospora lactis</name>
    <name type="synonym">Dipodascus geotrichum</name>
    <dbReference type="NCBI Taxonomy" id="1173061"/>
    <lineage>
        <taxon>Eukaryota</taxon>
        <taxon>Fungi</taxon>
        <taxon>Dikarya</taxon>
        <taxon>Ascomycota</taxon>
        <taxon>Saccharomycotina</taxon>
        <taxon>Dipodascomycetes</taxon>
        <taxon>Dipodascales</taxon>
        <taxon>Dipodascaceae</taxon>
        <taxon>Geotrichum</taxon>
    </lineage>
</organism>
<dbReference type="InterPro" id="IPR027417">
    <property type="entry name" value="P-loop_NTPase"/>
</dbReference>
<evidence type="ECO:0000256" key="5">
    <source>
        <dbReference type="ARBA" id="ARBA00022741"/>
    </source>
</evidence>
<dbReference type="PANTHER" id="PTHR19306:SF6">
    <property type="entry name" value="STRUCTURAL MAINTENANCE OF CHROMOSOMES PROTEIN 6"/>
    <property type="match status" value="1"/>
</dbReference>